<dbReference type="Proteomes" id="UP001524587">
    <property type="component" value="Unassembled WGS sequence"/>
</dbReference>
<keyword evidence="2" id="KW-0560">Oxidoreductase</keyword>
<dbReference type="InterPro" id="IPR008775">
    <property type="entry name" value="Phytyl_CoA_dOase-like"/>
</dbReference>
<evidence type="ECO:0000313" key="2">
    <source>
        <dbReference type="EMBL" id="MCQ8278036.1"/>
    </source>
</evidence>
<gene>
    <name evidence="2" type="ORF">NFI95_06200</name>
</gene>
<reference evidence="2 3" key="1">
    <citation type="submission" date="2022-06" db="EMBL/GenBank/DDBJ databases">
        <title>Endosaccharibacter gen. nov., sp. nov., endophytic bacteria isolated from sugarcane.</title>
        <authorList>
            <person name="Pitiwittayakul N."/>
            <person name="Yukphan P."/>
            <person name="Charoenyingcharoen P."/>
            <person name="Tanasupawat S."/>
        </authorList>
    </citation>
    <scope>NUCLEOTIDE SEQUENCE [LARGE SCALE GENOMIC DNA]</scope>
    <source>
        <strain evidence="2 3">KSS8</strain>
    </source>
</reference>
<comment type="caution">
    <text evidence="2">The sequence shown here is derived from an EMBL/GenBank/DDBJ whole genome shotgun (WGS) entry which is preliminary data.</text>
</comment>
<comment type="cofactor">
    <cofactor evidence="1">
        <name>Fe(2+)</name>
        <dbReference type="ChEBI" id="CHEBI:29033"/>
    </cofactor>
</comment>
<keyword evidence="3" id="KW-1185">Reference proteome</keyword>
<organism evidence="2 3">
    <name type="scientific">Endosaccharibacter trunci</name>
    <dbReference type="NCBI Taxonomy" id="2812733"/>
    <lineage>
        <taxon>Bacteria</taxon>
        <taxon>Pseudomonadati</taxon>
        <taxon>Pseudomonadota</taxon>
        <taxon>Alphaproteobacteria</taxon>
        <taxon>Acetobacterales</taxon>
        <taxon>Acetobacteraceae</taxon>
        <taxon>Endosaccharibacter</taxon>
    </lineage>
</organism>
<keyword evidence="2" id="KW-0223">Dioxygenase</keyword>
<dbReference type="RefSeq" id="WP_422863500.1">
    <property type="nucleotide sequence ID" value="NZ_JAMSKV010000004.1"/>
</dbReference>
<proteinExistence type="predicted"/>
<dbReference type="PANTHER" id="PTHR20883:SF48">
    <property type="entry name" value="ECTOINE DIOXYGENASE"/>
    <property type="match status" value="1"/>
</dbReference>
<name>A0ABT1W571_9PROT</name>
<dbReference type="Gene3D" id="2.60.120.620">
    <property type="entry name" value="q2cbj1_9rhob like domain"/>
    <property type="match status" value="1"/>
</dbReference>
<accession>A0ABT1W571</accession>
<evidence type="ECO:0000256" key="1">
    <source>
        <dbReference type="ARBA" id="ARBA00001954"/>
    </source>
</evidence>
<dbReference type="SUPFAM" id="SSF51197">
    <property type="entry name" value="Clavaminate synthase-like"/>
    <property type="match status" value="1"/>
</dbReference>
<sequence length="266" mass="29792">MNKQFIPEPRDDIGGAGTSLPDAEQIARMRRDGYLVVRNFFSPAETESLIALTTHIAAQPEQVGGQMVYGETSLLDPNQRVIQRIEDFCSHHPAMDEVARRGALSRWLDALMGGETVLFKDKINFKYPGGDGFKAHQDQAAGWTRYAPLFITALVTIDRATVENGCLEIATMPRTTEMIGAEWEPLSEEALGLVAVPTEPGDVIFFDSYVPHASKPNLTQTQRRVLYLTYNLAEAGDHRRRYFAEKRAAFPPDIERKAGETYVFRV</sequence>
<dbReference type="Pfam" id="PF05721">
    <property type="entry name" value="PhyH"/>
    <property type="match status" value="1"/>
</dbReference>
<protein>
    <submittedName>
        <fullName evidence="2">Phytanoyl-CoA dioxygenase family protein</fullName>
    </submittedName>
</protein>
<evidence type="ECO:0000313" key="3">
    <source>
        <dbReference type="Proteomes" id="UP001524587"/>
    </source>
</evidence>
<dbReference type="PANTHER" id="PTHR20883">
    <property type="entry name" value="PHYTANOYL-COA DIOXYGENASE DOMAIN CONTAINING 1"/>
    <property type="match status" value="1"/>
</dbReference>
<dbReference type="EMBL" id="JAMSKV010000004">
    <property type="protein sequence ID" value="MCQ8278036.1"/>
    <property type="molecule type" value="Genomic_DNA"/>
</dbReference>
<dbReference type="GO" id="GO:0051213">
    <property type="term" value="F:dioxygenase activity"/>
    <property type="evidence" value="ECO:0007669"/>
    <property type="project" value="UniProtKB-KW"/>
</dbReference>